<name>A0A287CV18_ICTTR</name>
<comment type="similarity">
    <text evidence="2">Belongs to the FAM24 family.</text>
</comment>
<dbReference type="Ensembl" id="ENSSTOT00000032725.1">
    <property type="protein sequence ID" value="ENSSTOP00000025116.1"/>
    <property type="gene ID" value="ENSSTOG00000030118.1"/>
</dbReference>
<dbReference type="RefSeq" id="XP_040143159.1">
    <property type="nucleotide sequence ID" value="XM_040287225.1"/>
</dbReference>
<dbReference type="KEGG" id="iti:101978194"/>
<evidence type="ECO:0000313" key="7">
    <source>
        <dbReference type="Proteomes" id="UP000005215"/>
    </source>
</evidence>
<comment type="subcellular location">
    <subcellularLocation>
        <location evidence="1">Secreted</location>
    </subcellularLocation>
</comment>
<keyword evidence="5" id="KW-1133">Transmembrane helix</keyword>
<dbReference type="InterPro" id="IPR028122">
    <property type="entry name" value="FAM24"/>
</dbReference>
<organism evidence="6 7">
    <name type="scientific">Ictidomys tridecemlineatus</name>
    <name type="common">Thirteen-lined ground squirrel</name>
    <name type="synonym">Spermophilus tridecemlineatus</name>
    <dbReference type="NCBI Taxonomy" id="43179"/>
    <lineage>
        <taxon>Eukaryota</taxon>
        <taxon>Metazoa</taxon>
        <taxon>Chordata</taxon>
        <taxon>Craniata</taxon>
        <taxon>Vertebrata</taxon>
        <taxon>Euteleostomi</taxon>
        <taxon>Mammalia</taxon>
        <taxon>Eutheria</taxon>
        <taxon>Euarchontoglires</taxon>
        <taxon>Glires</taxon>
        <taxon>Rodentia</taxon>
        <taxon>Sciuromorpha</taxon>
        <taxon>Sciuridae</taxon>
        <taxon>Xerinae</taxon>
        <taxon>Marmotini</taxon>
        <taxon>Ictidomys</taxon>
    </lineage>
</organism>
<feature type="transmembrane region" description="Helical" evidence="5">
    <location>
        <begin position="6"/>
        <end position="32"/>
    </location>
</feature>
<evidence type="ECO:0000256" key="3">
    <source>
        <dbReference type="ARBA" id="ARBA00022525"/>
    </source>
</evidence>
<reference evidence="7" key="1">
    <citation type="submission" date="2011-11" db="EMBL/GenBank/DDBJ databases">
        <title>The Draft Genome of Spermophilus tridecemlineatus.</title>
        <authorList>
            <consortium name="The Broad Institute Genome Assembly &amp; Analysis Group"/>
            <consortium name="Computational R&amp;D Group"/>
            <consortium name="and Sequencing Platform"/>
            <person name="Di Palma F."/>
            <person name="Alfoldi J."/>
            <person name="Johnson J."/>
            <person name="Berlin A."/>
            <person name="Gnerre S."/>
            <person name="Jaffe D."/>
            <person name="MacCallum I."/>
            <person name="Young S."/>
            <person name="Walker B.J."/>
            <person name="Lindblad-Toh K."/>
        </authorList>
    </citation>
    <scope>NUCLEOTIDE SEQUENCE [LARGE SCALE GENOMIC DNA]</scope>
</reference>
<keyword evidence="5" id="KW-0472">Membrane</keyword>
<keyword evidence="4" id="KW-0732">Signal</keyword>
<reference evidence="6" key="3">
    <citation type="submission" date="2025-09" db="UniProtKB">
        <authorList>
            <consortium name="Ensembl"/>
        </authorList>
    </citation>
    <scope>IDENTIFICATION</scope>
</reference>
<dbReference type="AlphaFoldDB" id="A0A287CV18"/>
<dbReference type="FunCoup" id="A0A287CV18">
    <property type="interactions" value="2"/>
</dbReference>
<evidence type="ECO:0000256" key="5">
    <source>
        <dbReference type="SAM" id="Phobius"/>
    </source>
</evidence>
<keyword evidence="3" id="KW-0964">Secreted</keyword>
<evidence type="ECO:0000256" key="2">
    <source>
        <dbReference type="ARBA" id="ARBA00007386"/>
    </source>
</evidence>
<accession>A0A287CV18</accession>
<protein>
    <submittedName>
        <fullName evidence="6">Protein FAM24A-like</fullName>
    </submittedName>
</protein>
<dbReference type="OrthoDB" id="9784605at2759"/>
<evidence type="ECO:0000313" key="6">
    <source>
        <dbReference type="Ensembl" id="ENSSTOP00000025116.1"/>
    </source>
</evidence>
<dbReference type="GeneID" id="101978194"/>
<evidence type="ECO:0000256" key="1">
    <source>
        <dbReference type="ARBA" id="ARBA00004613"/>
    </source>
</evidence>
<evidence type="ECO:0000256" key="4">
    <source>
        <dbReference type="ARBA" id="ARBA00022729"/>
    </source>
</evidence>
<dbReference type="PANTHER" id="PTHR35860">
    <property type="entry name" value="PROTEIN FAM24B"/>
    <property type="match status" value="1"/>
</dbReference>
<dbReference type="InParanoid" id="A0A287CV18"/>
<dbReference type="GeneTree" id="ENSGT00940000164044"/>
<keyword evidence="7" id="KW-1185">Reference proteome</keyword>
<reference evidence="6" key="2">
    <citation type="submission" date="2025-08" db="UniProtKB">
        <authorList>
            <consortium name="Ensembl"/>
        </authorList>
    </citation>
    <scope>IDENTIFICATION</scope>
</reference>
<dbReference type="Proteomes" id="UP000005215">
    <property type="component" value="Unassembled WGS sequence"/>
</dbReference>
<dbReference type="GO" id="GO:0005576">
    <property type="term" value="C:extracellular region"/>
    <property type="evidence" value="ECO:0007669"/>
    <property type="project" value="UniProtKB-SubCell"/>
</dbReference>
<dbReference type="EMBL" id="AGTP01134973">
    <property type="status" value="NOT_ANNOTATED_CDS"/>
    <property type="molecule type" value="Genomic_DNA"/>
</dbReference>
<dbReference type="PANTHER" id="PTHR35860:SF1">
    <property type="entry name" value="PROTEIN FAM24A"/>
    <property type="match status" value="1"/>
</dbReference>
<proteinExistence type="inferred from homology"/>
<gene>
    <name evidence="6" type="primary">LOC101978194</name>
</gene>
<sequence length="92" mass="9916">MFDLKTKIIIGIGAGLLFAAIVLICVVLSLFFKVSSILKAAKECCPTKFQSKIIPPKGTMESCPALPCCDEYSLYADYDALPPCYCGTNEGL</sequence>
<keyword evidence="5" id="KW-0812">Transmembrane</keyword>
<dbReference type="Pfam" id="PF15193">
    <property type="entry name" value="FAM24"/>
    <property type="match status" value="1"/>
</dbReference>